<dbReference type="Pfam" id="PF01594">
    <property type="entry name" value="AI-2E_transport"/>
    <property type="match status" value="1"/>
</dbReference>
<feature type="transmembrane region" description="Helical" evidence="9">
    <location>
        <begin position="211"/>
        <end position="235"/>
    </location>
</feature>
<feature type="transmembrane region" description="Helical" evidence="9">
    <location>
        <begin position="62"/>
        <end position="83"/>
    </location>
</feature>
<dbReference type="RefSeq" id="WP_114985001.1">
    <property type="nucleotide sequence ID" value="NZ_CP027806.1"/>
</dbReference>
<dbReference type="OrthoDB" id="9793390at2"/>
<feature type="transmembrane region" description="Helical" evidence="9">
    <location>
        <begin position="247"/>
        <end position="265"/>
    </location>
</feature>
<evidence type="ECO:0000256" key="5">
    <source>
        <dbReference type="ARBA" id="ARBA00022692"/>
    </source>
</evidence>
<keyword evidence="5 9" id="KW-0812">Transmembrane</keyword>
<evidence type="ECO:0000256" key="6">
    <source>
        <dbReference type="ARBA" id="ARBA00022989"/>
    </source>
</evidence>
<dbReference type="GO" id="GO:0033179">
    <property type="term" value="C:proton-transporting V-type ATPase, V0 domain"/>
    <property type="evidence" value="ECO:0007669"/>
    <property type="project" value="InterPro"/>
</dbReference>
<gene>
    <name evidence="10" type="ORF">CYPRO_2606</name>
</gene>
<evidence type="ECO:0000256" key="2">
    <source>
        <dbReference type="ARBA" id="ARBA00009773"/>
    </source>
</evidence>
<feature type="transmembrane region" description="Helical" evidence="9">
    <location>
        <begin position="272"/>
        <end position="295"/>
    </location>
</feature>
<accession>A0A345UMZ6</accession>
<dbReference type="InterPro" id="IPR000245">
    <property type="entry name" value="ATPase_proteolipid_csu"/>
</dbReference>
<feature type="transmembrane region" description="Helical" evidence="9">
    <location>
        <begin position="9"/>
        <end position="27"/>
    </location>
</feature>
<evidence type="ECO:0000256" key="8">
    <source>
        <dbReference type="ARBA" id="ARBA00023136"/>
    </source>
</evidence>
<evidence type="ECO:0000313" key="10">
    <source>
        <dbReference type="EMBL" id="AXJ01848.1"/>
    </source>
</evidence>
<proteinExistence type="inferred from homology"/>
<comment type="caution">
    <text evidence="9">Lacks conserved residue(s) required for the propagation of feature annotation.</text>
</comment>
<keyword evidence="4" id="KW-1003">Cell membrane</keyword>
<sequence length="355" mass="39851">MLNFTPEKVFRFLFYTAIGVTVAMVLWRFSGLLVYLLLSLVLSYILNPVVNRMQANGMHRTLATFLVVLSVLLILIWASTTIIPNIGNQLLRLTAQLNVETVAFIARSIEDYTLQLIPQLPQGYLTDNVNSFFDRFFDLDNVQALFGNIIGVFTNLFTALLILPFTTFFLLKDGSKLRRQILQLVPNKYFETTVNIISQIEMRLGRHFKAVGLQSTLVAFFSWMLLSVAGLNNALSVGVAIGLANTIPYFGPVLGYLLSIVIAIIETGDFSLVLNCILAVMIVQIMDNVIFYPAIFSRSANIHPLYVLLIILIGAELAGLIGMLVAIPLFTVIRVIYNEISWSIQNYYVFKSRQT</sequence>
<dbReference type="GO" id="GO:0005886">
    <property type="term" value="C:plasma membrane"/>
    <property type="evidence" value="ECO:0007669"/>
    <property type="project" value="UniProtKB-SubCell"/>
</dbReference>
<evidence type="ECO:0000256" key="9">
    <source>
        <dbReference type="RuleBase" id="RU363060"/>
    </source>
</evidence>
<protein>
    <submittedName>
        <fullName evidence="10">Putative PurR-regulated permease PerM</fullName>
    </submittedName>
</protein>
<dbReference type="KEGG" id="cprv:CYPRO_2606"/>
<dbReference type="InterPro" id="IPR002549">
    <property type="entry name" value="AI-2E-like"/>
</dbReference>
<comment type="subcellular location">
    <subcellularLocation>
        <location evidence="1">Cell membrane</location>
        <topology evidence="1">Multi-pass membrane protein</topology>
    </subcellularLocation>
</comment>
<comment type="similarity">
    <text evidence="2">Belongs to the autoinducer-2 exporter (AI-2E) (TC 2.A.86) family.</text>
</comment>
<keyword evidence="11" id="KW-1185">Reference proteome</keyword>
<dbReference type="PANTHER" id="PTHR21716:SF53">
    <property type="entry name" value="PERMEASE PERM-RELATED"/>
    <property type="match status" value="1"/>
</dbReference>
<dbReference type="GO" id="GO:0046961">
    <property type="term" value="F:proton-transporting ATPase activity, rotational mechanism"/>
    <property type="evidence" value="ECO:0007669"/>
    <property type="project" value="InterPro"/>
</dbReference>
<organism evidence="10 11">
    <name type="scientific">Cyclonatronum proteinivorum</name>
    <dbReference type="NCBI Taxonomy" id="1457365"/>
    <lineage>
        <taxon>Bacteria</taxon>
        <taxon>Pseudomonadati</taxon>
        <taxon>Balneolota</taxon>
        <taxon>Balneolia</taxon>
        <taxon>Balneolales</taxon>
        <taxon>Cyclonatronaceae</taxon>
        <taxon>Cyclonatronum</taxon>
    </lineage>
</organism>
<dbReference type="Proteomes" id="UP000254808">
    <property type="component" value="Chromosome"/>
</dbReference>
<feature type="transmembrane region" description="Helical" evidence="9">
    <location>
        <begin position="33"/>
        <end position="50"/>
    </location>
</feature>
<keyword evidence="3 9" id="KW-0813">Transport</keyword>
<keyword evidence="8 9" id="KW-0472">Membrane</keyword>
<feature type="transmembrane region" description="Helical" evidence="9">
    <location>
        <begin position="145"/>
        <end position="171"/>
    </location>
</feature>
<evidence type="ECO:0000256" key="7">
    <source>
        <dbReference type="ARBA" id="ARBA00023065"/>
    </source>
</evidence>
<evidence type="ECO:0000256" key="1">
    <source>
        <dbReference type="ARBA" id="ARBA00004651"/>
    </source>
</evidence>
<dbReference type="PRINTS" id="PR00122">
    <property type="entry name" value="VACATPASE"/>
</dbReference>
<reference evidence="10 11" key="1">
    <citation type="submission" date="2018-03" db="EMBL/GenBank/DDBJ databases">
        <title>Phenotypic and genomic properties of Cyclonatronum proteinivorum gen. nov., sp. nov., a haloalkaliphilic bacteroidete from soda lakes possessing Na+-translocating rhodopsin.</title>
        <authorList>
            <person name="Toshchakov S.V."/>
            <person name="Korzhenkov A."/>
            <person name="Samarov N.I."/>
            <person name="Kublanov I.V."/>
            <person name="Muntyan M.S."/>
            <person name="Sorokin D.Y."/>
        </authorList>
    </citation>
    <scope>NUCLEOTIDE SEQUENCE [LARGE SCALE GENOMIC DNA]</scope>
    <source>
        <strain evidence="10 11">Omega</strain>
    </source>
</reference>
<keyword evidence="6 9" id="KW-1133">Transmembrane helix</keyword>
<evidence type="ECO:0000256" key="3">
    <source>
        <dbReference type="ARBA" id="ARBA00022448"/>
    </source>
</evidence>
<feature type="transmembrane region" description="Helical" evidence="9">
    <location>
        <begin position="307"/>
        <end position="337"/>
    </location>
</feature>
<evidence type="ECO:0000313" key="11">
    <source>
        <dbReference type="Proteomes" id="UP000254808"/>
    </source>
</evidence>
<name>A0A345UMZ6_9BACT</name>
<dbReference type="EMBL" id="CP027806">
    <property type="protein sequence ID" value="AXJ01848.1"/>
    <property type="molecule type" value="Genomic_DNA"/>
</dbReference>
<keyword evidence="7 9" id="KW-0406">Ion transport</keyword>
<dbReference type="PANTHER" id="PTHR21716">
    <property type="entry name" value="TRANSMEMBRANE PROTEIN"/>
    <property type="match status" value="1"/>
</dbReference>
<comment type="similarity">
    <text evidence="9">Belongs to the V-ATPase proteolipid subunit family.</text>
</comment>
<evidence type="ECO:0000256" key="4">
    <source>
        <dbReference type="ARBA" id="ARBA00022475"/>
    </source>
</evidence>
<dbReference type="AlphaFoldDB" id="A0A345UMZ6"/>